<reference evidence="10" key="1">
    <citation type="journal article" date="2019" name="Plant J.">
        <title>Chlorella vulgaris genome assembly and annotation reveals the molecular basis for metabolic acclimation to high light conditions.</title>
        <authorList>
            <person name="Cecchin M."/>
            <person name="Marcolungo L."/>
            <person name="Rossato M."/>
            <person name="Girolomoni L."/>
            <person name="Cosentino E."/>
            <person name="Cuine S."/>
            <person name="Li-Beisson Y."/>
            <person name="Delledonne M."/>
            <person name="Ballottari M."/>
        </authorList>
    </citation>
    <scope>NUCLEOTIDE SEQUENCE</scope>
    <source>
        <strain evidence="10">211/11P</strain>
    </source>
</reference>
<evidence type="ECO:0000256" key="1">
    <source>
        <dbReference type="ARBA" id="ARBA00004123"/>
    </source>
</evidence>
<keyword evidence="6" id="KW-0508">mRNA splicing</keyword>
<sequence>MDRHTSKAPLPPRRSLVSSAVVASDTHSSLKRPAETLLEEHADVKQRNKRLYAGLLGTLQRFSREEAQIQNTTAAQRRAEVERRAAEKAEEGSRRLRQQARDEMRRSREGEIARKRELNAQAACQRLAALYATRLARADKLTSRLLLTATTPQLYWCPAKSCAEVEDSILKAGQATRHVAWKAAVLEELAAEQAVLMQKMTQRPTGRGPMGHEMGAAMDTMDVGAATVDTNDEGAVPAAGDEKPQPQLDAEMFGTDIQEAGGDQLAPGDDEASNDLQAAVEDIQDAGNDIQEAAEDVREALKE</sequence>
<feature type="region of interest" description="Disordered" evidence="8">
    <location>
        <begin position="1"/>
        <end position="34"/>
    </location>
</feature>
<evidence type="ECO:0000313" key="10">
    <source>
        <dbReference type="EMBL" id="KAI3432856.1"/>
    </source>
</evidence>
<feature type="domain" description="Pinin/SDK/MemA protein" evidence="9">
    <location>
        <begin position="44"/>
        <end position="168"/>
    </location>
</feature>
<dbReference type="AlphaFoldDB" id="A0A9D4TS71"/>
<feature type="region of interest" description="Disordered" evidence="8">
    <location>
        <begin position="71"/>
        <end position="109"/>
    </location>
</feature>
<feature type="compositionally biased region" description="Basic and acidic residues" evidence="8">
    <location>
        <begin position="77"/>
        <end position="109"/>
    </location>
</feature>
<keyword evidence="3" id="KW-0507">mRNA processing</keyword>
<organism evidence="10 11">
    <name type="scientific">Chlorella vulgaris</name>
    <name type="common">Green alga</name>
    <dbReference type="NCBI Taxonomy" id="3077"/>
    <lineage>
        <taxon>Eukaryota</taxon>
        <taxon>Viridiplantae</taxon>
        <taxon>Chlorophyta</taxon>
        <taxon>core chlorophytes</taxon>
        <taxon>Trebouxiophyceae</taxon>
        <taxon>Chlorellales</taxon>
        <taxon>Chlorellaceae</taxon>
        <taxon>Chlorella clade</taxon>
        <taxon>Chlorella</taxon>
    </lineage>
</organism>
<evidence type="ECO:0000256" key="4">
    <source>
        <dbReference type="ARBA" id="ARBA00023015"/>
    </source>
</evidence>
<evidence type="ECO:0000259" key="9">
    <source>
        <dbReference type="Pfam" id="PF04696"/>
    </source>
</evidence>
<protein>
    <recommendedName>
        <fullName evidence="9">Pinin/SDK/MemA protein domain-containing protein</fullName>
    </recommendedName>
</protein>
<evidence type="ECO:0000256" key="7">
    <source>
        <dbReference type="ARBA" id="ARBA00023242"/>
    </source>
</evidence>
<evidence type="ECO:0000256" key="2">
    <source>
        <dbReference type="ARBA" id="ARBA00010386"/>
    </source>
</evidence>
<dbReference type="PANTHER" id="PTHR12707">
    <property type="entry name" value="PINN"/>
    <property type="match status" value="1"/>
</dbReference>
<evidence type="ECO:0000256" key="3">
    <source>
        <dbReference type="ARBA" id="ARBA00022664"/>
    </source>
</evidence>
<name>A0A9D4TS71_CHLVU</name>
<accession>A0A9D4TS71</accession>
<comment type="subcellular location">
    <subcellularLocation>
        <location evidence="1">Nucleus</location>
    </subcellularLocation>
</comment>
<dbReference type="Pfam" id="PF04696">
    <property type="entry name" value="Pinin_SDK_memA"/>
    <property type="match status" value="1"/>
</dbReference>
<keyword evidence="4" id="KW-0805">Transcription regulation</keyword>
<dbReference type="PANTHER" id="PTHR12707:SF0">
    <property type="entry name" value="PININ"/>
    <property type="match status" value="1"/>
</dbReference>
<comment type="caution">
    <text evidence="10">The sequence shown here is derived from an EMBL/GenBank/DDBJ whole genome shotgun (WGS) entry which is preliminary data.</text>
</comment>
<dbReference type="GO" id="GO:0006397">
    <property type="term" value="P:mRNA processing"/>
    <property type="evidence" value="ECO:0007669"/>
    <property type="project" value="UniProtKB-KW"/>
</dbReference>
<feature type="region of interest" description="Disordered" evidence="8">
    <location>
        <begin position="231"/>
        <end position="303"/>
    </location>
</feature>
<evidence type="ECO:0000256" key="5">
    <source>
        <dbReference type="ARBA" id="ARBA00023163"/>
    </source>
</evidence>
<dbReference type="EMBL" id="SIDB01000005">
    <property type="protein sequence ID" value="KAI3432856.1"/>
    <property type="molecule type" value="Genomic_DNA"/>
</dbReference>
<dbReference type="Proteomes" id="UP001055712">
    <property type="component" value="Unassembled WGS sequence"/>
</dbReference>
<dbReference type="InterPro" id="IPR006786">
    <property type="entry name" value="Pinin_SDK_MemA"/>
</dbReference>
<keyword evidence="7" id="KW-0539">Nucleus</keyword>
<evidence type="ECO:0000256" key="8">
    <source>
        <dbReference type="SAM" id="MobiDB-lite"/>
    </source>
</evidence>
<comment type="similarity">
    <text evidence="2">Belongs to the pinin family.</text>
</comment>
<keyword evidence="5" id="KW-0804">Transcription</keyword>
<dbReference type="GO" id="GO:0071013">
    <property type="term" value="C:catalytic step 2 spliceosome"/>
    <property type="evidence" value="ECO:0007669"/>
    <property type="project" value="TreeGrafter"/>
</dbReference>
<dbReference type="InterPro" id="IPR039853">
    <property type="entry name" value="Pinin"/>
</dbReference>
<evidence type="ECO:0000313" key="11">
    <source>
        <dbReference type="Proteomes" id="UP001055712"/>
    </source>
</evidence>
<reference evidence="10" key="2">
    <citation type="submission" date="2020-11" db="EMBL/GenBank/DDBJ databases">
        <authorList>
            <person name="Cecchin M."/>
            <person name="Marcolungo L."/>
            <person name="Rossato M."/>
            <person name="Girolomoni L."/>
            <person name="Cosentino E."/>
            <person name="Cuine S."/>
            <person name="Li-Beisson Y."/>
            <person name="Delledonne M."/>
            <person name="Ballottari M."/>
        </authorList>
    </citation>
    <scope>NUCLEOTIDE SEQUENCE</scope>
    <source>
        <strain evidence="10">211/11P</strain>
        <tissue evidence="10">Whole cell</tissue>
    </source>
</reference>
<dbReference type="GO" id="GO:0008380">
    <property type="term" value="P:RNA splicing"/>
    <property type="evidence" value="ECO:0007669"/>
    <property type="project" value="UniProtKB-KW"/>
</dbReference>
<gene>
    <name evidence="10" type="ORF">D9Q98_010439</name>
</gene>
<dbReference type="OrthoDB" id="551519at2759"/>
<proteinExistence type="inferred from homology"/>
<keyword evidence="11" id="KW-1185">Reference proteome</keyword>
<evidence type="ECO:0000256" key="6">
    <source>
        <dbReference type="ARBA" id="ARBA00023187"/>
    </source>
</evidence>